<dbReference type="AlphaFoldDB" id="A0A4S1WJ40"/>
<protein>
    <recommendedName>
        <fullName evidence="1">Tail specific protease domain-containing protein</fullName>
    </recommendedName>
</protein>
<name>A0A4S1WJ40_9SPHN</name>
<keyword evidence="3" id="KW-1185">Reference proteome</keyword>
<dbReference type="Gene3D" id="3.90.226.10">
    <property type="entry name" value="2-enoyl-CoA Hydratase, Chain A, domain 1"/>
    <property type="match status" value="1"/>
</dbReference>
<dbReference type="GO" id="GO:0006508">
    <property type="term" value="P:proteolysis"/>
    <property type="evidence" value="ECO:0007669"/>
    <property type="project" value="InterPro"/>
</dbReference>
<accession>A0A4S1WJ40</accession>
<reference evidence="2 3" key="1">
    <citation type="submission" date="2019-04" db="EMBL/GenBank/DDBJ databases">
        <title>Sphingomonas psychrotolerans sp. nov., isolated from soil in the Tianshan Mountains, Xinjiang, China.</title>
        <authorList>
            <person name="Luo Y."/>
            <person name="Sheng H."/>
        </authorList>
    </citation>
    <scope>NUCLEOTIDE SEQUENCE [LARGE SCALE GENOMIC DNA]</scope>
    <source>
        <strain evidence="2 3">KIS18-15</strain>
    </source>
</reference>
<evidence type="ECO:0000259" key="1">
    <source>
        <dbReference type="Pfam" id="PF03572"/>
    </source>
</evidence>
<organism evidence="2 3">
    <name type="scientific">Sphingomonas naasensis</name>
    <dbReference type="NCBI Taxonomy" id="1344951"/>
    <lineage>
        <taxon>Bacteria</taxon>
        <taxon>Pseudomonadati</taxon>
        <taxon>Pseudomonadota</taxon>
        <taxon>Alphaproteobacteria</taxon>
        <taxon>Sphingomonadales</taxon>
        <taxon>Sphingomonadaceae</taxon>
        <taxon>Sphingomonas</taxon>
    </lineage>
</organism>
<dbReference type="Proteomes" id="UP000309848">
    <property type="component" value="Unassembled WGS sequence"/>
</dbReference>
<gene>
    <name evidence="2" type="ORF">E5A74_08075</name>
</gene>
<dbReference type="GO" id="GO:0008236">
    <property type="term" value="F:serine-type peptidase activity"/>
    <property type="evidence" value="ECO:0007669"/>
    <property type="project" value="InterPro"/>
</dbReference>
<dbReference type="OrthoDB" id="7210007at2"/>
<feature type="domain" description="Tail specific protease" evidence="1">
    <location>
        <begin position="166"/>
        <end position="373"/>
    </location>
</feature>
<dbReference type="EMBL" id="SRXU01000003">
    <property type="protein sequence ID" value="TGX43129.1"/>
    <property type="molecule type" value="Genomic_DNA"/>
</dbReference>
<dbReference type="InterPro" id="IPR029045">
    <property type="entry name" value="ClpP/crotonase-like_dom_sf"/>
</dbReference>
<evidence type="ECO:0000313" key="3">
    <source>
        <dbReference type="Proteomes" id="UP000309848"/>
    </source>
</evidence>
<dbReference type="InterPro" id="IPR005151">
    <property type="entry name" value="Tail-specific_protease"/>
</dbReference>
<evidence type="ECO:0000313" key="2">
    <source>
        <dbReference type="EMBL" id="TGX43129.1"/>
    </source>
</evidence>
<dbReference type="RefSeq" id="WP_135983782.1">
    <property type="nucleotide sequence ID" value="NZ_JAASQM010000002.1"/>
</dbReference>
<dbReference type="SUPFAM" id="SSF52096">
    <property type="entry name" value="ClpP/crotonase"/>
    <property type="match status" value="1"/>
</dbReference>
<comment type="caution">
    <text evidence="2">The sequence shown here is derived from an EMBL/GenBank/DDBJ whole genome shotgun (WGS) entry which is preliminary data.</text>
</comment>
<dbReference type="Pfam" id="PF03572">
    <property type="entry name" value="Peptidase_S41"/>
    <property type="match status" value="1"/>
</dbReference>
<proteinExistence type="predicted"/>
<sequence>MRRVIKAALGLVVLAVAGAALWDVATFDRAGWRSDYALLRHATAQRYANLDWVREHRKLDLARLDRETQAALDRAWSRVQAYRALSAFVAAFDDPHFTLARADGPAPTPASIVAGPAPARRFASCASAGYADDRSGFAPGWAKVTDWRPIGGGDADFPIAMIGDTGVLRIDSFDVARFRTACERVVRAGMDEDALRAATQGMLNRELAGALARLRAAGARLLLVDVSGNGGGGEWVDEVVALMTPRRLTRAAPLIADPPCDRSGIWEGRPDCRVLPAAGPRAEIAGKGAWRGPIAIYADRGSASATEDFTAWLRQNKVAILIGEKTLGAGCGYVNGGGRLRLAHAGLDIRMPNCARFLDDGTNEIEGQAPDIPIAANDDTSWARAMDAAIRQTRSAAR</sequence>